<organism evidence="3 4">
    <name type="scientific">Eubacterium ruminantium</name>
    <dbReference type="NCBI Taxonomy" id="42322"/>
    <lineage>
        <taxon>Bacteria</taxon>
        <taxon>Bacillati</taxon>
        <taxon>Bacillota</taxon>
        <taxon>Clostridia</taxon>
        <taxon>Eubacteriales</taxon>
        <taxon>Eubacteriaceae</taxon>
        <taxon>Eubacterium</taxon>
    </lineage>
</organism>
<dbReference type="OrthoDB" id="2041057at2"/>
<keyword evidence="2" id="KW-1133">Transmembrane helix</keyword>
<dbReference type="AlphaFoldDB" id="A0A1T4M419"/>
<dbReference type="RefSeq" id="WP_078786917.1">
    <property type="nucleotide sequence ID" value="NZ_FMTO01000004.1"/>
</dbReference>
<feature type="compositionally biased region" description="Low complexity" evidence="1">
    <location>
        <begin position="64"/>
        <end position="89"/>
    </location>
</feature>
<evidence type="ECO:0000256" key="1">
    <source>
        <dbReference type="SAM" id="MobiDB-lite"/>
    </source>
</evidence>
<protein>
    <submittedName>
        <fullName evidence="3">Uncharacterized protein</fullName>
    </submittedName>
</protein>
<feature type="region of interest" description="Disordered" evidence="1">
    <location>
        <begin position="40"/>
        <end position="94"/>
    </location>
</feature>
<feature type="compositionally biased region" description="Low complexity" evidence="1">
    <location>
        <begin position="40"/>
        <end position="56"/>
    </location>
</feature>
<evidence type="ECO:0000256" key="2">
    <source>
        <dbReference type="SAM" id="Phobius"/>
    </source>
</evidence>
<dbReference type="Proteomes" id="UP000189857">
    <property type="component" value="Unassembled WGS sequence"/>
</dbReference>
<keyword evidence="2" id="KW-0472">Membrane</keyword>
<proteinExistence type="predicted"/>
<evidence type="ECO:0000313" key="4">
    <source>
        <dbReference type="Proteomes" id="UP000189857"/>
    </source>
</evidence>
<keyword evidence="4" id="KW-1185">Reference proteome</keyword>
<reference evidence="3 4" key="1">
    <citation type="submission" date="2017-02" db="EMBL/GenBank/DDBJ databases">
        <authorList>
            <person name="Peterson S.W."/>
        </authorList>
    </citation>
    <scope>NUCLEOTIDE SEQUENCE [LARGE SCALE GENOMIC DNA]</scope>
    <source>
        <strain evidence="3 4">ATCC 17233</strain>
    </source>
</reference>
<feature type="transmembrane region" description="Helical" evidence="2">
    <location>
        <begin position="111"/>
        <end position="132"/>
    </location>
</feature>
<feature type="transmembrane region" description="Helical" evidence="2">
    <location>
        <begin position="138"/>
        <end position="163"/>
    </location>
</feature>
<keyword evidence="2" id="KW-0812">Transmembrane</keyword>
<gene>
    <name evidence="3" type="ORF">SAMN02745110_01084</name>
</gene>
<evidence type="ECO:0000313" key="3">
    <source>
        <dbReference type="EMBL" id="SJZ61484.1"/>
    </source>
</evidence>
<sequence>MSSNGSTSNNKSIRNNSISNIIKNSQIYNDINTENIDDNNNTENIELGNDNNTGNIKRNKDNNNRNTSSSSDDNSGYSGSTDGDNNSESGGKKKIEKGDYGYARKYKNKRIIITLLCFACIMADILIGLIAFQSRKTLFTVVACVMSLPFAKNLIGYLMVVGFKPLSKSDYEKVKTFADEKKITMCYDISASDSQKMLFYPCVAIAGNNVTALINPMKGESISEESGSKNAARKDGAHMEFYKKYEKCLSQINDNEKNKVQINIVSNIGEFKNAMKRLSSENHEKSDAKKKDEKKIKNKLLVIGV</sequence>
<dbReference type="EMBL" id="FUXA01000006">
    <property type="protein sequence ID" value="SJZ61484.1"/>
    <property type="molecule type" value="Genomic_DNA"/>
</dbReference>
<accession>A0A1T4M419</accession>
<name>A0A1T4M419_9FIRM</name>